<dbReference type="OrthoDB" id="529205at2759"/>
<protein>
    <submittedName>
        <fullName evidence="2">Uncharacterized protein</fullName>
    </submittedName>
</protein>
<organism evidence="2 3">
    <name type="scientific">Entomortierella parvispora</name>
    <dbReference type="NCBI Taxonomy" id="205924"/>
    <lineage>
        <taxon>Eukaryota</taxon>
        <taxon>Fungi</taxon>
        <taxon>Fungi incertae sedis</taxon>
        <taxon>Mucoromycota</taxon>
        <taxon>Mortierellomycotina</taxon>
        <taxon>Mortierellomycetes</taxon>
        <taxon>Mortierellales</taxon>
        <taxon>Mortierellaceae</taxon>
        <taxon>Entomortierella</taxon>
    </lineage>
</organism>
<dbReference type="EMBL" id="BQFW01000012">
    <property type="protein sequence ID" value="GJJ76236.1"/>
    <property type="molecule type" value="Genomic_DNA"/>
</dbReference>
<accession>A0A9P3HGP2</accession>
<reference evidence="2" key="1">
    <citation type="submission" date="2021-11" db="EMBL/GenBank/DDBJ databases">
        <authorList>
            <person name="Herlambang A."/>
            <person name="Guo Y."/>
            <person name="Takashima Y."/>
            <person name="Nishizawa T."/>
        </authorList>
    </citation>
    <scope>NUCLEOTIDE SEQUENCE</scope>
    <source>
        <strain evidence="2">E1425</strain>
    </source>
</reference>
<gene>
    <name evidence="2" type="ORF">EMPS_08595</name>
</gene>
<evidence type="ECO:0000256" key="1">
    <source>
        <dbReference type="SAM" id="MobiDB-lite"/>
    </source>
</evidence>
<comment type="caution">
    <text evidence="2">The sequence shown here is derived from an EMBL/GenBank/DDBJ whole genome shotgun (WGS) entry which is preliminary data.</text>
</comment>
<dbReference type="AlphaFoldDB" id="A0A9P3HGP2"/>
<proteinExistence type="predicted"/>
<dbReference type="Proteomes" id="UP000827284">
    <property type="component" value="Unassembled WGS sequence"/>
</dbReference>
<name>A0A9P3HGP2_9FUNG</name>
<keyword evidence="3" id="KW-1185">Reference proteome</keyword>
<feature type="compositionally biased region" description="Basic and acidic residues" evidence="1">
    <location>
        <begin position="64"/>
        <end position="74"/>
    </location>
</feature>
<sequence>MSLLRSAFSSAFALSTIRSSAALPAVSLLSHQNRFFSNSPQNYKREFLKSAPGWNEDNASESEADIKADREPLPKDMKDLQRESVQQLEDHKNEGKVVEGFGSFSKAVNDFRHDFEQGVGSAEKKVHQKGEEVLRDVKHTADSWKKSTNEEVEGWKKTIEKEADGWKKAAEANSWKKSVDKEAESVVGGIKKSTKEFVKKHLKL</sequence>
<feature type="region of interest" description="Disordered" evidence="1">
    <location>
        <begin position="121"/>
        <end position="151"/>
    </location>
</feature>
<feature type="region of interest" description="Disordered" evidence="1">
    <location>
        <begin position="52"/>
        <end position="74"/>
    </location>
</feature>
<evidence type="ECO:0000313" key="3">
    <source>
        <dbReference type="Proteomes" id="UP000827284"/>
    </source>
</evidence>
<reference evidence="2" key="2">
    <citation type="journal article" date="2022" name="Microbiol. Resour. Announc.">
        <title>Whole-Genome Sequence of Entomortierella parvispora E1425, a Mucoromycotan Fungus Associated with Burkholderiaceae-Related Endosymbiotic Bacteria.</title>
        <authorList>
            <person name="Herlambang A."/>
            <person name="Guo Y."/>
            <person name="Takashima Y."/>
            <person name="Narisawa K."/>
            <person name="Ohta H."/>
            <person name="Nishizawa T."/>
        </authorList>
    </citation>
    <scope>NUCLEOTIDE SEQUENCE</scope>
    <source>
        <strain evidence="2">E1425</strain>
    </source>
</reference>
<evidence type="ECO:0000313" key="2">
    <source>
        <dbReference type="EMBL" id="GJJ76236.1"/>
    </source>
</evidence>
<dbReference type="SUPFAM" id="SSF58113">
    <property type="entry name" value="Apolipoprotein A-I"/>
    <property type="match status" value="1"/>
</dbReference>